<dbReference type="PANTHER" id="PTHR33647">
    <property type="entry name" value="OS01G0793900 PROTEIN"/>
    <property type="match status" value="1"/>
</dbReference>
<protein>
    <submittedName>
        <fullName evidence="1">Uncharacterized protein</fullName>
    </submittedName>
</protein>
<dbReference type="AlphaFoldDB" id="A0A445EL61"/>
<reference evidence="1 2" key="1">
    <citation type="submission" date="2019-01" db="EMBL/GenBank/DDBJ databases">
        <title>Sequencing of cultivated peanut Arachis hypogaea provides insights into genome evolution and oil improvement.</title>
        <authorList>
            <person name="Chen X."/>
        </authorList>
    </citation>
    <scope>NUCLEOTIDE SEQUENCE [LARGE SCALE GENOMIC DNA]</scope>
    <source>
        <strain evidence="2">cv. Fuhuasheng</strain>
        <tissue evidence="1">Leaves</tissue>
    </source>
</reference>
<proteinExistence type="predicted"/>
<name>A0A445EL61_ARAHY</name>
<dbReference type="EMBL" id="SDMP01000001">
    <property type="protein sequence ID" value="RYR76197.1"/>
    <property type="molecule type" value="Genomic_DNA"/>
</dbReference>
<organism evidence="1 2">
    <name type="scientific">Arachis hypogaea</name>
    <name type="common">Peanut</name>
    <dbReference type="NCBI Taxonomy" id="3818"/>
    <lineage>
        <taxon>Eukaryota</taxon>
        <taxon>Viridiplantae</taxon>
        <taxon>Streptophyta</taxon>
        <taxon>Embryophyta</taxon>
        <taxon>Tracheophyta</taxon>
        <taxon>Spermatophyta</taxon>
        <taxon>Magnoliopsida</taxon>
        <taxon>eudicotyledons</taxon>
        <taxon>Gunneridae</taxon>
        <taxon>Pentapetalae</taxon>
        <taxon>rosids</taxon>
        <taxon>fabids</taxon>
        <taxon>Fabales</taxon>
        <taxon>Fabaceae</taxon>
        <taxon>Papilionoideae</taxon>
        <taxon>50 kb inversion clade</taxon>
        <taxon>dalbergioids sensu lato</taxon>
        <taxon>Dalbergieae</taxon>
        <taxon>Pterocarpus clade</taxon>
        <taxon>Arachis</taxon>
    </lineage>
</organism>
<evidence type="ECO:0000313" key="1">
    <source>
        <dbReference type="EMBL" id="RYR76197.1"/>
    </source>
</evidence>
<keyword evidence="2" id="KW-1185">Reference proteome</keyword>
<gene>
    <name evidence="1" type="ORF">Ahy_A01g000808</name>
</gene>
<dbReference type="PANTHER" id="PTHR33647:SF10">
    <property type="entry name" value="DUF4228 DOMAIN-CONTAINING PROTEIN"/>
    <property type="match status" value="1"/>
</dbReference>
<sequence>MGNYCCNATSRSTEWGGEDWSDLNPRKMNTVNIKRRSKKVFDEGQVLSIGRAEKEKLFGELGATICNDNNNNNGSRIKIRISKKDLAKLLGDDTSTTIQEHNKGNKLQHRSSAEQVLLRLLKARDDSLHINTPWKPQLESIPEER</sequence>
<dbReference type="OrthoDB" id="1435883at2759"/>
<dbReference type="Gramene" id="arahy.Tifrunner.gnm2.ann2.Ah01g376900.1">
    <property type="protein sequence ID" value="arahy.Tifrunner.gnm2.ann2.Ah01g376900.1-CDS-1"/>
    <property type="gene ID" value="arahy.Tifrunner.gnm2.ann2.Ah01g376900"/>
</dbReference>
<dbReference type="Proteomes" id="UP000289738">
    <property type="component" value="Chromosome A01"/>
</dbReference>
<comment type="caution">
    <text evidence="1">The sequence shown here is derived from an EMBL/GenBank/DDBJ whole genome shotgun (WGS) entry which is preliminary data.</text>
</comment>
<accession>A0A445EL61</accession>
<evidence type="ECO:0000313" key="2">
    <source>
        <dbReference type="Proteomes" id="UP000289738"/>
    </source>
</evidence>